<dbReference type="EMBL" id="SRID01000425">
    <property type="protein sequence ID" value="TGA91184.1"/>
    <property type="molecule type" value="Genomic_DNA"/>
</dbReference>
<dbReference type="AlphaFoldDB" id="A0A4Z0G576"/>
<dbReference type="Gene3D" id="2.30.22.10">
    <property type="entry name" value="Head domain of nucleotide exchange factor GrpE"/>
    <property type="match status" value="1"/>
</dbReference>
<dbReference type="SUPFAM" id="SSF51064">
    <property type="entry name" value="Head domain of nucleotide exchange factor GrpE"/>
    <property type="match status" value="1"/>
</dbReference>
<proteinExistence type="predicted"/>
<accession>A0A4Z0G576</accession>
<reference evidence="3 4" key="1">
    <citation type="submission" date="2019-03" db="EMBL/GenBank/DDBJ databases">
        <authorList>
            <person name="Gonzalez-Pimentel J.L."/>
        </authorList>
    </citation>
    <scope>NUCLEOTIDE SEQUENCE [LARGE SCALE GENOMIC DNA]</scope>
    <source>
        <strain evidence="3 4">JCM 31289</strain>
    </source>
</reference>
<organism evidence="3 4">
    <name type="scientific">Streptomyces palmae</name>
    <dbReference type="NCBI Taxonomy" id="1701085"/>
    <lineage>
        <taxon>Bacteria</taxon>
        <taxon>Bacillati</taxon>
        <taxon>Actinomycetota</taxon>
        <taxon>Actinomycetes</taxon>
        <taxon>Kitasatosporales</taxon>
        <taxon>Streptomycetaceae</taxon>
        <taxon>Streptomyces</taxon>
    </lineage>
</organism>
<dbReference type="GO" id="GO:0042803">
    <property type="term" value="F:protein homodimerization activity"/>
    <property type="evidence" value="ECO:0007669"/>
    <property type="project" value="InterPro"/>
</dbReference>
<name>A0A4Z0G576_9ACTN</name>
<dbReference type="RefSeq" id="WP_135341974.1">
    <property type="nucleotide sequence ID" value="NZ_JBHLTX010000060.1"/>
</dbReference>
<evidence type="ECO:0000256" key="1">
    <source>
        <dbReference type="ARBA" id="ARBA00023186"/>
    </source>
</evidence>
<comment type="caution">
    <text evidence="3">The sequence shown here is derived from an EMBL/GenBank/DDBJ whole genome shotgun (WGS) entry which is preliminary data.</text>
</comment>
<dbReference type="GO" id="GO:0051087">
    <property type="term" value="F:protein-folding chaperone binding"/>
    <property type="evidence" value="ECO:0007669"/>
    <property type="project" value="InterPro"/>
</dbReference>
<dbReference type="InterPro" id="IPR000740">
    <property type="entry name" value="GrpE"/>
</dbReference>
<keyword evidence="1" id="KW-0143">Chaperone</keyword>
<dbReference type="Proteomes" id="UP000297948">
    <property type="component" value="Unassembled WGS sequence"/>
</dbReference>
<dbReference type="GO" id="GO:0000774">
    <property type="term" value="F:adenyl-nucleotide exchange factor activity"/>
    <property type="evidence" value="ECO:0007669"/>
    <property type="project" value="InterPro"/>
</dbReference>
<feature type="coiled-coil region" evidence="2">
    <location>
        <begin position="30"/>
        <end position="57"/>
    </location>
</feature>
<dbReference type="GO" id="GO:0006457">
    <property type="term" value="P:protein folding"/>
    <property type="evidence" value="ECO:0007669"/>
    <property type="project" value="InterPro"/>
</dbReference>
<dbReference type="InterPro" id="IPR009012">
    <property type="entry name" value="GrpE_head"/>
</dbReference>
<evidence type="ECO:0000313" key="3">
    <source>
        <dbReference type="EMBL" id="TGA91184.1"/>
    </source>
</evidence>
<dbReference type="OrthoDB" id="4318333at2"/>
<protein>
    <submittedName>
        <fullName evidence="3">Nucleotide exchange factor GrpE</fullName>
    </submittedName>
</protein>
<evidence type="ECO:0000313" key="4">
    <source>
        <dbReference type="Proteomes" id="UP000297948"/>
    </source>
</evidence>
<evidence type="ECO:0000256" key="2">
    <source>
        <dbReference type="SAM" id="Coils"/>
    </source>
</evidence>
<sequence>MIRIIRLGEDEGLAKGETSMPWNPLSRLRIARLRAENAALRAEAAELRAEQRLWRAETDHPHPVVPELLVLADWLADLTKQGAEETDPEQAATALRWLDGRLIRLFALCDVADLHDEGPVDPVRHEIVGSRPADDGRPAGSIARTVRHGYVWRGRVLRRQQVIMYAEEPD</sequence>
<keyword evidence="4" id="KW-1185">Reference proteome</keyword>
<keyword evidence="2" id="KW-0175">Coiled coil</keyword>
<gene>
    <name evidence="3" type="primary">grpE</name>
    <name evidence="3" type="ORF">E4099_28315</name>
</gene>
<dbReference type="Pfam" id="PF01025">
    <property type="entry name" value="GrpE"/>
    <property type="match status" value="1"/>
</dbReference>